<dbReference type="Proteomes" id="UP000242972">
    <property type="component" value="Unassembled WGS sequence"/>
</dbReference>
<evidence type="ECO:0000313" key="2">
    <source>
        <dbReference type="EMBL" id="PSR35486.1"/>
    </source>
</evidence>
<keyword evidence="1" id="KW-0472">Membrane</keyword>
<dbReference type="EMBL" id="PXYW01000001">
    <property type="protein sequence ID" value="PSR35486.1"/>
    <property type="molecule type" value="Genomic_DNA"/>
</dbReference>
<gene>
    <name evidence="2" type="ORF">C7B46_00400</name>
</gene>
<keyword evidence="1" id="KW-1133">Transmembrane helix</keyword>
<evidence type="ECO:0000256" key="1">
    <source>
        <dbReference type="SAM" id="Phobius"/>
    </source>
</evidence>
<reference evidence="2 3" key="1">
    <citation type="journal article" date="2014" name="BMC Genomics">
        <title>Comparison of environmental and isolate Sulfobacillus genomes reveals diverse carbon, sulfur, nitrogen, and hydrogen metabolisms.</title>
        <authorList>
            <person name="Justice N.B."/>
            <person name="Norman A."/>
            <person name="Brown C.T."/>
            <person name="Singh A."/>
            <person name="Thomas B.C."/>
            <person name="Banfield J.F."/>
        </authorList>
    </citation>
    <scope>NUCLEOTIDE SEQUENCE [LARGE SCALE GENOMIC DNA]</scope>
    <source>
        <strain evidence="2">AMDSBA4</strain>
    </source>
</reference>
<sequence>MIVDIAAVLVTISILILARWGGSYFAAWRHRHHISQSLWIIAVLSFLGLLITTVYLIRHVY</sequence>
<organism evidence="2 3">
    <name type="scientific">Sulfobacillus benefaciens</name>
    <dbReference type="NCBI Taxonomy" id="453960"/>
    <lineage>
        <taxon>Bacteria</taxon>
        <taxon>Bacillati</taxon>
        <taxon>Bacillota</taxon>
        <taxon>Clostridia</taxon>
        <taxon>Eubacteriales</taxon>
        <taxon>Clostridiales Family XVII. Incertae Sedis</taxon>
        <taxon>Sulfobacillus</taxon>
    </lineage>
</organism>
<feature type="transmembrane region" description="Helical" evidence="1">
    <location>
        <begin position="38"/>
        <end position="57"/>
    </location>
</feature>
<keyword evidence="1" id="KW-0812">Transmembrane</keyword>
<protein>
    <submittedName>
        <fullName evidence="2">Uncharacterized protein</fullName>
    </submittedName>
</protein>
<dbReference type="AlphaFoldDB" id="A0A2T2XLW5"/>
<proteinExistence type="predicted"/>
<evidence type="ECO:0000313" key="3">
    <source>
        <dbReference type="Proteomes" id="UP000242972"/>
    </source>
</evidence>
<comment type="caution">
    <text evidence="2">The sequence shown here is derived from an EMBL/GenBank/DDBJ whole genome shotgun (WGS) entry which is preliminary data.</text>
</comment>
<feature type="transmembrane region" description="Helical" evidence="1">
    <location>
        <begin position="6"/>
        <end position="26"/>
    </location>
</feature>
<accession>A0A2T2XLW5</accession>
<name>A0A2T2XLW5_9FIRM</name>